<dbReference type="AlphaFoldDB" id="A0A380U2A4"/>
<keyword evidence="1" id="KW-1133">Transmembrane helix</keyword>
<feature type="transmembrane region" description="Helical" evidence="1">
    <location>
        <begin position="7"/>
        <end position="33"/>
    </location>
</feature>
<gene>
    <name evidence="2" type="ORF">NCTC10801_02394</name>
</gene>
<feature type="transmembrane region" description="Helical" evidence="1">
    <location>
        <begin position="87"/>
        <end position="106"/>
    </location>
</feature>
<keyword evidence="1" id="KW-0812">Transmembrane</keyword>
<keyword evidence="3" id="KW-1185">Reference proteome</keyword>
<evidence type="ECO:0000256" key="1">
    <source>
        <dbReference type="SAM" id="Phobius"/>
    </source>
</evidence>
<feature type="transmembrane region" description="Helical" evidence="1">
    <location>
        <begin position="53"/>
        <end position="78"/>
    </location>
</feature>
<dbReference type="EMBL" id="UFRQ01000003">
    <property type="protein sequence ID" value="SUT95126.1"/>
    <property type="molecule type" value="Genomic_DNA"/>
</dbReference>
<sequence length="107" mass="12570">MKKLAFYLTNITIGIFVALSLIYSWFFLAYFFMLCYPVSPILDFVEKIFGNNALITLFICYTYLYILSFIFCCVSLCIKNALNWGRLGFYTSVFFLYVFYGTIVFMS</sequence>
<dbReference type="Proteomes" id="UP000254649">
    <property type="component" value="Unassembled WGS sequence"/>
</dbReference>
<keyword evidence="1" id="KW-0472">Membrane</keyword>
<accession>A0A380U2A4</accession>
<evidence type="ECO:0000313" key="2">
    <source>
        <dbReference type="EMBL" id="SUT95126.1"/>
    </source>
</evidence>
<proteinExistence type="predicted"/>
<protein>
    <submittedName>
        <fullName evidence="2">Uncharacterized protein</fullName>
    </submittedName>
</protein>
<reference evidence="2 3" key="1">
    <citation type="submission" date="2018-06" db="EMBL/GenBank/DDBJ databases">
        <authorList>
            <consortium name="Pathogen Informatics"/>
            <person name="Doyle S."/>
        </authorList>
    </citation>
    <scope>NUCLEOTIDE SEQUENCE [LARGE SCALE GENOMIC DNA]</scope>
    <source>
        <strain evidence="2 3">NCTC10801</strain>
    </source>
</reference>
<evidence type="ECO:0000313" key="3">
    <source>
        <dbReference type="Proteomes" id="UP000254649"/>
    </source>
</evidence>
<organism evidence="2 3">
    <name type="scientific">[Actinobacillus] rossii</name>
    <dbReference type="NCBI Taxonomy" id="123820"/>
    <lineage>
        <taxon>Bacteria</taxon>
        <taxon>Pseudomonadati</taxon>
        <taxon>Pseudomonadota</taxon>
        <taxon>Gammaproteobacteria</taxon>
        <taxon>Pasteurellales</taxon>
        <taxon>Pasteurellaceae</taxon>
    </lineage>
</organism>
<name>A0A380U2A4_9PAST</name>